<dbReference type="AlphaFoldDB" id="A0A0D2CAE2"/>
<keyword evidence="4" id="KW-0238">DNA-binding</keyword>
<dbReference type="GeneID" id="27328177"/>
<keyword evidence="2" id="KW-0479">Metal-binding</keyword>
<dbReference type="CDD" id="cd00067">
    <property type="entry name" value="GAL4"/>
    <property type="match status" value="1"/>
</dbReference>
<evidence type="ECO:0000256" key="4">
    <source>
        <dbReference type="ARBA" id="ARBA00023125"/>
    </source>
</evidence>
<feature type="compositionally biased region" description="Low complexity" evidence="7">
    <location>
        <begin position="78"/>
        <end position="88"/>
    </location>
</feature>
<dbReference type="CDD" id="cd12148">
    <property type="entry name" value="fungal_TF_MHR"/>
    <property type="match status" value="1"/>
</dbReference>
<evidence type="ECO:0000256" key="1">
    <source>
        <dbReference type="ARBA" id="ARBA00004123"/>
    </source>
</evidence>
<dbReference type="GO" id="GO:0008270">
    <property type="term" value="F:zinc ion binding"/>
    <property type="evidence" value="ECO:0007669"/>
    <property type="project" value="InterPro"/>
</dbReference>
<dbReference type="Proteomes" id="UP000053328">
    <property type="component" value="Unassembled WGS sequence"/>
</dbReference>
<evidence type="ECO:0000256" key="3">
    <source>
        <dbReference type="ARBA" id="ARBA00023015"/>
    </source>
</evidence>
<dbReference type="EMBL" id="KN847492">
    <property type="protein sequence ID" value="KIW20519.1"/>
    <property type="molecule type" value="Genomic_DNA"/>
</dbReference>
<feature type="region of interest" description="Disordered" evidence="7">
    <location>
        <begin position="72"/>
        <end position="124"/>
    </location>
</feature>
<keyword evidence="5" id="KW-0804">Transcription</keyword>
<keyword evidence="6" id="KW-0539">Nucleus</keyword>
<dbReference type="HOGENOM" id="CLU_011335_0_0_1"/>
<dbReference type="OrthoDB" id="2399539at2759"/>
<feature type="compositionally biased region" description="Low complexity" evidence="7">
    <location>
        <begin position="650"/>
        <end position="672"/>
    </location>
</feature>
<feature type="compositionally biased region" description="Pro residues" evidence="7">
    <location>
        <begin position="673"/>
        <end position="684"/>
    </location>
</feature>
<dbReference type="GO" id="GO:0000981">
    <property type="term" value="F:DNA-binding transcription factor activity, RNA polymerase II-specific"/>
    <property type="evidence" value="ECO:0007669"/>
    <property type="project" value="InterPro"/>
</dbReference>
<organism evidence="9 10">
    <name type="scientific">Exophiala spinifera</name>
    <dbReference type="NCBI Taxonomy" id="91928"/>
    <lineage>
        <taxon>Eukaryota</taxon>
        <taxon>Fungi</taxon>
        <taxon>Dikarya</taxon>
        <taxon>Ascomycota</taxon>
        <taxon>Pezizomycotina</taxon>
        <taxon>Eurotiomycetes</taxon>
        <taxon>Chaetothyriomycetidae</taxon>
        <taxon>Chaetothyriales</taxon>
        <taxon>Herpotrichiellaceae</taxon>
        <taxon>Exophiala</taxon>
    </lineage>
</organism>
<dbReference type="STRING" id="91928.A0A0D2CAE2"/>
<dbReference type="SUPFAM" id="SSF57701">
    <property type="entry name" value="Zn2/Cys6 DNA-binding domain"/>
    <property type="match status" value="1"/>
</dbReference>
<sequence length="802" mass="88672">MDTLVARVQTPGHEQRPKTRRAAVACRRCRRLRVKCRYLSTHEPCEQCSHAGHKCVFPQRGEPDYDRAYRHERRRKQQTPSRQPSTSSEPVAQSRPHSQPGVNAVVPSASRSSDALIDGDEGPFVPGINHDKGHAILSRGNGWDLLPPFEEVVEGCQVFTTSYFQLGFLPKTNFFERLHKDKEDISVFLLLCILSISARFTPSLVARYGSGQNATNCFLRSAASMVPAHMYKPSLESMQGFFLMSLAEWGKGEKDRSSTHMGIAVRMAGTLRLHREETYYLPEGAAADKVVESEVIRRTFWMLQNHEDLFSGLHSPSSFSLGDITTLLPCEEQDFAFGIAPTERAALMGTPPAIKHEELAKSPSRSLFATLIQSHNIWGQIARRVAHNEAADQQESGGQAKGSMPLGKEEYVRLSALLKDFEENLPRRHQWSVWNLRGFRAQGLDLAYLSVVMMIRLSTIILRRSHVPGSFETYSTSTSIASPTTANSHAHADASRPSAMERETITVAEELFNNMVILHDQIDAYFSLRSPNEGFPAFVVFCIYICGSLANHLQKGDKAFPTVENAHARATKILGSSTKLLSDVQDSWPMARRWSDALLRAYQKQATTAKTSASVEATASSRHGTEKTGRGSTSRGNGTSSARRGRWPHSSAASATVTATATTTAVSRMAAPAPAPGPPPPPSTPYQQRQVREDDELERGDNDNSIYEDYDDESALPPSTQTSPSSTFAHSAMHHGNLADNSFLSSIARGTQAADNQARARNVVPRQSYDPWNDIFSGVSLTDNFDSELAFYTWPGGEVWEE</sequence>
<evidence type="ECO:0000256" key="7">
    <source>
        <dbReference type="SAM" id="MobiDB-lite"/>
    </source>
</evidence>
<comment type="subcellular location">
    <subcellularLocation>
        <location evidence="1">Nucleus</location>
    </subcellularLocation>
</comment>
<keyword evidence="10" id="KW-1185">Reference proteome</keyword>
<dbReference type="Pfam" id="PF04082">
    <property type="entry name" value="Fungal_trans"/>
    <property type="match status" value="1"/>
</dbReference>
<dbReference type="Pfam" id="PF00172">
    <property type="entry name" value="Zn_clus"/>
    <property type="match status" value="1"/>
</dbReference>
<dbReference type="GO" id="GO:0006351">
    <property type="term" value="P:DNA-templated transcription"/>
    <property type="evidence" value="ECO:0007669"/>
    <property type="project" value="InterPro"/>
</dbReference>
<gene>
    <name evidence="9" type="ORF">PV08_01094</name>
</gene>
<keyword evidence="3" id="KW-0805">Transcription regulation</keyword>
<evidence type="ECO:0000259" key="8">
    <source>
        <dbReference type="PROSITE" id="PS50048"/>
    </source>
</evidence>
<dbReference type="GO" id="GO:0003677">
    <property type="term" value="F:DNA binding"/>
    <property type="evidence" value="ECO:0007669"/>
    <property type="project" value="UniProtKB-KW"/>
</dbReference>
<name>A0A0D2CAE2_9EURO</name>
<reference evidence="9 10" key="1">
    <citation type="submission" date="2015-01" db="EMBL/GenBank/DDBJ databases">
        <title>The Genome Sequence of Exophiala spinifera CBS89968.</title>
        <authorList>
            <consortium name="The Broad Institute Genomics Platform"/>
            <person name="Cuomo C."/>
            <person name="de Hoog S."/>
            <person name="Gorbushina A."/>
            <person name="Stielow B."/>
            <person name="Teixiera M."/>
            <person name="Abouelleil A."/>
            <person name="Chapman S.B."/>
            <person name="Priest M."/>
            <person name="Young S.K."/>
            <person name="Wortman J."/>
            <person name="Nusbaum C."/>
            <person name="Birren B."/>
        </authorList>
    </citation>
    <scope>NUCLEOTIDE SEQUENCE [LARGE SCALE GENOMIC DNA]</scope>
    <source>
        <strain evidence="9 10">CBS 89968</strain>
    </source>
</reference>
<evidence type="ECO:0000256" key="2">
    <source>
        <dbReference type="ARBA" id="ARBA00022723"/>
    </source>
</evidence>
<dbReference type="PANTHER" id="PTHR47338">
    <property type="entry name" value="ZN(II)2CYS6 TRANSCRIPTION FACTOR (EUROFUNG)-RELATED"/>
    <property type="match status" value="1"/>
</dbReference>
<evidence type="ECO:0000256" key="5">
    <source>
        <dbReference type="ARBA" id="ARBA00023163"/>
    </source>
</evidence>
<dbReference type="InterPro" id="IPR001138">
    <property type="entry name" value="Zn2Cys6_DnaBD"/>
</dbReference>
<dbReference type="Gene3D" id="4.10.240.10">
    <property type="entry name" value="Zn(2)-C6 fungal-type DNA-binding domain"/>
    <property type="match status" value="1"/>
</dbReference>
<dbReference type="InterPro" id="IPR050815">
    <property type="entry name" value="TF_fung"/>
</dbReference>
<dbReference type="PROSITE" id="PS50048">
    <property type="entry name" value="ZN2_CY6_FUNGAL_2"/>
    <property type="match status" value="1"/>
</dbReference>
<dbReference type="InterPro" id="IPR036864">
    <property type="entry name" value="Zn2-C6_fun-type_DNA-bd_sf"/>
</dbReference>
<dbReference type="VEuPathDB" id="FungiDB:PV08_01094"/>
<feature type="compositionally biased region" description="Low complexity" evidence="7">
    <location>
        <begin position="630"/>
        <end position="642"/>
    </location>
</feature>
<proteinExistence type="predicted"/>
<feature type="compositionally biased region" description="Polar residues" evidence="7">
    <location>
        <begin position="609"/>
        <end position="622"/>
    </location>
</feature>
<feature type="compositionally biased region" description="Polar residues" evidence="7">
    <location>
        <begin position="89"/>
        <end position="101"/>
    </location>
</feature>
<protein>
    <recommendedName>
        <fullName evidence="8">Zn(2)-C6 fungal-type domain-containing protein</fullName>
    </recommendedName>
</protein>
<feature type="region of interest" description="Disordered" evidence="7">
    <location>
        <begin position="609"/>
        <end position="731"/>
    </location>
</feature>
<dbReference type="GO" id="GO:0005634">
    <property type="term" value="C:nucleus"/>
    <property type="evidence" value="ECO:0007669"/>
    <property type="project" value="UniProtKB-SubCell"/>
</dbReference>
<dbReference type="InterPro" id="IPR007219">
    <property type="entry name" value="XnlR_reg_dom"/>
</dbReference>
<evidence type="ECO:0000313" key="10">
    <source>
        <dbReference type="Proteomes" id="UP000053328"/>
    </source>
</evidence>
<evidence type="ECO:0000313" key="9">
    <source>
        <dbReference type="EMBL" id="KIW20519.1"/>
    </source>
</evidence>
<dbReference type="PROSITE" id="PS00463">
    <property type="entry name" value="ZN2_CY6_FUNGAL_1"/>
    <property type="match status" value="1"/>
</dbReference>
<dbReference type="PANTHER" id="PTHR47338:SF5">
    <property type="entry name" value="ZN(II)2CYS6 TRANSCRIPTION FACTOR (EUROFUNG)"/>
    <property type="match status" value="1"/>
</dbReference>
<feature type="domain" description="Zn(2)-C6 fungal-type" evidence="8">
    <location>
        <begin position="25"/>
        <end position="57"/>
    </location>
</feature>
<accession>A0A0D2CAE2</accession>
<feature type="compositionally biased region" description="Low complexity" evidence="7">
    <location>
        <begin position="717"/>
        <end position="727"/>
    </location>
</feature>
<evidence type="ECO:0000256" key="6">
    <source>
        <dbReference type="ARBA" id="ARBA00023242"/>
    </source>
</evidence>
<dbReference type="RefSeq" id="XP_016240735.1">
    <property type="nucleotide sequence ID" value="XM_016375459.1"/>
</dbReference>